<reference evidence="1" key="1">
    <citation type="submission" date="2014-11" db="EMBL/GenBank/DDBJ databases">
        <authorList>
            <person name="Amaro Gonzalez C."/>
        </authorList>
    </citation>
    <scope>NUCLEOTIDE SEQUENCE</scope>
</reference>
<name>A0A0E9T7R4_ANGAN</name>
<dbReference type="AlphaFoldDB" id="A0A0E9T7R4"/>
<accession>A0A0E9T7R4</accession>
<evidence type="ECO:0000313" key="1">
    <source>
        <dbReference type="EMBL" id="JAH48768.1"/>
    </source>
</evidence>
<protein>
    <submittedName>
        <fullName evidence="1">Uncharacterized protein</fullName>
    </submittedName>
</protein>
<dbReference type="EMBL" id="GBXM01059809">
    <property type="protein sequence ID" value="JAH48768.1"/>
    <property type="molecule type" value="Transcribed_RNA"/>
</dbReference>
<sequence>MNSQALTSLSANHILIPSTCMSTGPYYKHLI</sequence>
<reference evidence="1" key="2">
    <citation type="journal article" date="2015" name="Fish Shellfish Immunol.">
        <title>Early steps in the European eel (Anguilla anguilla)-Vibrio vulnificus interaction in the gills: Role of the RtxA13 toxin.</title>
        <authorList>
            <person name="Callol A."/>
            <person name="Pajuelo D."/>
            <person name="Ebbesson L."/>
            <person name="Teles M."/>
            <person name="MacKenzie S."/>
            <person name="Amaro C."/>
        </authorList>
    </citation>
    <scope>NUCLEOTIDE SEQUENCE</scope>
</reference>
<organism evidence="1">
    <name type="scientific">Anguilla anguilla</name>
    <name type="common">European freshwater eel</name>
    <name type="synonym">Muraena anguilla</name>
    <dbReference type="NCBI Taxonomy" id="7936"/>
    <lineage>
        <taxon>Eukaryota</taxon>
        <taxon>Metazoa</taxon>
        <taxon>Chordata</taxon>
        <taxon>Craniata</taxon>
        <taxon>Vertebrata</taxon>
        <taxon>Euteleostomi</taxon>
        <taxon>Actinopterygii</taxon>
        <taxon>Neopterygii</taxon>
        <taxon>Teleostei</taxon>
        <taxon>Anguilliformes</taxon>
        <taxon>Anguillidae</taxon>
        <taxon>Anguilla</taxon>
    </lineage>
</organism>
<proteinExistence type="predicted"/>